<evidence type="ECO:0000256" key="1">
    <source>
        <dbReference type="SAM" id="MobiDB-lite"/>
    </source>
</evidence>
<feature type="compositionally biased region" description="Basic and acidic residues" evidence="1">
    <location>
        <begin position="91"/>
        <end position="100"/>
    </location>
</feature>
<dbReference type="AlphaFoldDB" id="A0AAN7AI84"/>
<comment type="caution">
    <text evidence="3">The sequence shown here is derived from an EMBL/GenBank/DDBJ whole genome shotgun (WGS) entry which is preliminary data.</text>
</comment>
<dbReference type="CDD" id="cd12087">
    <property type="entry name" value="TM_EGFR-like"/>
    <property type="match status" value="1"/>
</dbReference>
<sequence>MAPRTDIHGRASAATIDWSAARSFKRAVAALLVGREDDKCSPQPGINLCEKPSISSVNVTWIVVGTVLGVLAVSTIAILLFFHIRRQKRDKKEDETDRFQMSDYGLDEVPSGKSRVGGGGGARRNDEPRPSPDGSPSGYGRRSRDPLDAPREPKYMASQLNGHLNPNPFDDAVAAAAGPQNQWPKRDTSHKGSPPQVR</sequence>
<evidence type="ECO:0000313" key="4">
    <source>
        <dbReference type="Proteomes" id="UP001302126"/>
    </source>
</evidence>
<protein>
    <submittedName>
        <fullName evidence="3">Uncharacterized protein</fullName>
    </submittedName>
</protein>
<name>A0AAN7AI84_9PEZI</name>
<keyword evidence="2" id="KW-0812">Transmembrane</keyword>
<reference evidence="3" key="2">
    <citation type="submission" date="2023-05" db="EMBL/GenBank/DDBJ databases">
        <authorList>
            <consortium name="Lawrence Berkeley National Laboratory"/>
            <person name="Steindorff A."/>
            <person name="Hensen N."/>
            <person name="Bonometti L."/>
            <person name="Westerberg I."/>
            <person name="Brannstrom I.O."/>
            <person name="Guillou S."/>
            <person name="Cros-Aarteil S."/>
            <person name="Calhoun S."/>
            <person name="Haridas S."/>
            <person name="Kuo A."/>
            <person name="Mondo S."/>
            <person name="Pangilinan J."/>
            <person name="Riley R."/>
            <person name="Labutti K."/>
            <person name="Andreopoulos B."/>
            <person name="Lipzen A."/>
            <person name="Chen C."/>
            <person name="Yanf M."/>
            <person name="Daum C."/>
            <person name="Ng V."/>
            <person name="Clum A."/>
            <person name="Ohm R."/>
            <person name="Martin F."/>
            <person name="Silar P."/>
            <person name="Natvig D."/>
            <person name="Lalanne C."/>
            <person name="Gautier V."/>
            <person name="Ament-Velasquez S.L."/>
            <person name="Kruys A."/>
            <person name="Hutchinson M.I."/>
            <person name="Powell A.J."/>
            <person name="Barry K."/>
            <person name="Miller A.N."/>
            <person name="Grigoriev I.V."/>
            <person name="Debuchy R."/>
            <person name="Gladieux P."/>
            <person name="Thoren M.H."/>
            <person name="Johannesson H."/>
        </authorList>
    </citation>
    <scope>NUCLEOTIDE SEQUENCE</scope>
    <source>
        <strain evidence="3">PSN309</strain>
    </source>
</reference>
<feature type="compositionally biased region" description="Basic and acidic residues" evidence="1">
    <location>
        <begin position="142"/>
        <end position="154"/>
    </location>
</feature>
<keyword evidence="2" id="KW-0472">Membrane</keyword>
<dbReference type="Proteomes" id="UP001302126">
    <property type="component" value="Unassembled WGS sequence"/>
</dbReference>
<keyword evidence="4" id="KW-1185">Reference proteome</keyword>
<organism evidence="3 4">
    <name type="scientific">Podospora australis</name>
    <dbReference type="NCBI Taxonomy" id="1536484"/>
    <lineage>
        <taxon>Eukaryota</taxon>
        <taxon>Fungi</taxon>
        <taxon>Dikarya</taxon>
        <taxon>Ascomycota</taxon>
        <taxon>Pezizomycotina</taxon>
        <taxon>Sordariomycetes</taxon>
        <taxon>Sordariomycetidae</taxon>
        <taxon>Sordariales</taxon>
        <taxon>Podosporaceae</taxon>
        <taxon>Podospora</taxon>
    </lineage>
</organism>
<feature type="transmembrane region" description="Helical" evidence="2">
    <location>
        <begin position="61"/>
        <end position="82"/>
    </location>
</feature>
<feature type="region of interest" description="Disordered" evidence="1">
    <location>
        <begin position="91"/>
        <end position="198"/>
    </location>
</feature>
<evidence type="ECO:0000313" key="3">
    <source>
        <dbReference type="EMBL" id="KAK4186952.1"/>
    </source>
</evidence>
<keyword evidence="2" id="KW-1133">Transmembrane helix</keyword>
<gene>
    <name evidence="3" type="ORF">QBC35DRAFT_251961</name>
</gene>
<proteinExistence type="predicted"/>
<accession>A0AAN7AI84</accession>
<evidence type="ECO:0000256" key="2">
    <source>
        <dbReference type="SAM" id="Phobius"/>
    </source>
</evidence>
<dbReference type="EMBL" id="MU864412">
    <property type="protein sequence ID" value="KAK4186952.1"/>
    <property type="molecule type" value="Genomic_DNA"/>
</dbReference>
<reference evidence="3" key="1">
    <citation type="journal article" date="2023" name="Mol. Phylogenet. Evol.">
        <title>Genome-scale phylogeny and comparative genomics of the fungal order Sordariales.</title>
        <authorList>
            <person name="Hensen N."/>
            <person name="Bonometti L."/>
            <person name="Westerberg I."/>
            <person name="Brannstrom I.O."/>
            <person name="Guillou S."/>
            <person name="Cros-Aarteil S."/>
            <person name="Calhoun S."/>
            <person name="Haridas S."/>
            <person name="Kuo A."/>
            <person name="Mondo S."/>
            <person name="Pangilinan J."/>
            <person name="Riley R."/>
            <person name="LaButti K."/>
            <person name="Andreopoulos B."/>
            <person name="Lipzen A."/>
            <person name="Chen C."/>
            <person name="Yan M."/>
            <person name="Daum C."/>
            <person name="Ng V."/>
            <person name="Clum A."/>
            <person name="Steindorff A."/>
            <person name="Ohm R.A."/>
            <person name="Martin F."/>
            <person name="Silar P."/>
            <person name="Natvig D.O."/>
            <person name="Lalanne C."/>
            <person name="Gautier V."/>
            <person name="Ament-Velasquez S.L."/>
            <person name="Kruys A."/>
            <person name="Hutchinson M.I."/>
            <person name="Powell A.J."/>
            <person name="Barry K."/>
            <person name="Miller A.N."/>
            <person name="Grigoriev I.V."/>
            <person name="Debuchy R."/>
            <person name="Gladieux P."/>
            <person name="Hiltunen Thoren M."/>
            <person name="Johannesson H."/>
        </authorList>
    </citation>
    <scope>NUCLEOTIDE SEQUENCE</scope>
    <source>
        <strain evidence="3">PSN309</strain>
    </source>
</reference>